<evidence type="ECO:0000256" key="1">
    <source>
        <dbReference type="SAM" id="Phobius"/>
    </source>
</evidence>
<evidence type="ECO:0000313" key="2">
    <source>
        <dbReference type="EMBL" id="MBO8441218.1"/>
    </source>
</evidence>
<feature type="transmembrane region" description="Helical" evidence="1">
    <location>
        <begin position="29"/>
        <end position="49"/>
    </location>
</feature>
<keyword evidence="1" id="KW-0472">Membrane</keyword>
<dbReference type="Proteomes" id="UP000823614">
    <property type="component" value="Unassembled WGS sequence"/>
</dbReference>
<name>A0A9D9E6P3_9LACO</name>
<accession>A0A9D9E6P3</accession>
<keyword evidence="1" id="KW-0812">Transmembrane</keyword>
<comment type="caution">
    <text evidence="2">The sequence shown here is derived from an EMBL/GenBank/DDBJ whole genome shotgun (WGS) entry which is preliminary data.</text>
</comment>
<protein>
    <submittedName>
        <fullName evidence="2">Uncharacterized protein</fullName>
    </submittedName>
</protein>
<dbReference type="EMBL" id="JADIMP010000037">
    <property type="protein sequence ID" value="MBO8441218.1"/>
    <property type="molecule type" value="Genomic_DNA"/>
</dbReference>
<keyword evidence="1" id="KW-1133">Transmembrane helix</keyword>
<dbReference type="AlphaFoldDB" id="A0A9D9E6P3"/>
<evidence type="ECO:0000313" key="3">
    <source>
        <dbReference type="Proteomes" id="UP000823614"/>
    </source>
</evidence>
<organism evidence="2 3">
    <name type="scientific">Candidatus Gallilactobacillus intestinavium</name>
    <dbReference type="NCBI Taxonomy" id="2840838"/>
    <lineage>
        <taxon>Bacteria</taxon>
        <taxon>Bacillati</taxon>
        <taxon>Bacillota</taxon>
        <taxon>Bacilli</taxon>
        <taxon>Lactobacillales</taxon>
        <taxon>Lactobacillaceae</taxon>
        <taxon>Lactobacillaceae incertae sedis</taxon>
        <taxon>Candidatus Gallilactobacillus</taxon>
    </lineage>
</organism>
<gene>
    <name evidence="2" type="ORF">IAA89_02020</name>
</gene>
<reference evidence="2" key="1">
    <citation type="submission" date="2020-10" db="EMBL/GenBank/DDBJ databases">
        <authorList>
            <person name="Gilroy R."/>
        </authorList>
    </citation>
    <scope>NUCLEOTIDE SEQUENCE</scope>
    <source>
        <strain evidence="2">C6-149</strain>
    </source>
</reference>
<reference evidence="2" key="2">
    <citation type="journal article" date="2021" name="PeerJ">
        <title>Extensive microbial diversity within the chicken gut microbiome revealed by metagenomics and culture.</title>
        <authorList>
            <person name="Gilroy R."/>
            <person name="Ravi A."/>
            <person name="Getino M."/>
            <person name="Pursley I."/>
            <person name="Horton D.L."/>
            <person name="Alikhan N.F."/>
            <person name="Baker D."/>
            <person name="Gharbi K."/>
            <person name="Hall N."/>
            <person name="Watson M."/>
            <person name="Adriaenssens E.M."/>
            <person name="Foster-Nyarko E."/>
            <person name="Jarju S."/>
            <person name="Secka A."/>
            <person name="Antonio M."/>
            <person name="Oren A."/>
            <person name="Chaudhuri R.R."/>
            <person name="La Ragione R."/>
            <person name="Hildebrand F."/>
            <person name="Pallen M.J."/>
        </authorList>
    </citation>
    <scope>NUCLEOTIDE SEQUENCE</scope>
    <source>
        <strain evidence="2">C6-149</strain>
    </source>
</reference>
<proteinExistence type="predicted"/>
<sequence length="224" mass="24469">MLICALLFAVVGLFGGIGGALVGLIVGFIVSFNALVLGIVTAGIMYFWFRRFANQYKVSVNGDTFAVMLCPAAILIGLGGNVYQHHLQKQEQAIEYRRTHPTKITAANVKQRIETEFDNTNLDVKKVKITGFKNHGGGVIIMLDSDPLQIDKSDVNAVIADTCKAISAMNYKKFDGVNIKVVATDSTKNHPVVGYAHIDMKKIKDVNKNNVANVVSDYQNNGQH</sequence>